<evidence type="ECO:0000313" key="4">
    <source>
        <dbReference type="EMBL" id="OWQ94350.1"/>
    </source>
</evidence>
<gene>
    <name evidence="4" type="ORF">CDQ91_15320</name>
</gene>
<comment type="similarity">
    <text evidence="1 2">Belongs to the glutamate synthase family.</text>
</comment>
<feature type="domain" description="Glutamate synthase" evidence="3">
    <location>
        <begin position="149"/>
        <end position="464"/>
    </location>
</feature>
<dbReference type="GO" id="GO:0015930">
    <property type="term" value="F:glutamate synthase activity"/>
    <property type="evidence" value="ECO:0007669"/>
    <property type="project" value="InterPro"/>
</dbReference>
<dbReference type="GO" id="GO:0006537">
    <property type="term" value="P:glutamate biosynthetic process"/>
    <property type="evidence" value="ECO:0007669"/>
    <property type="project" value="InterPro"/>
</dbReference>
<dbReference type="InterPro" id="IPR024188">
    <property type="entry name" value="GltB"/>
</dbReference>
<reference evidence="4 5" key="1">
    <citation type="journal article" date="2002" name="Int. J. Syst. Evol. Microbiol.">
        <title>Sphingopyxis witflariensis sp. nov., isolated from activated sludge.</title>
        <authorList>
            <person name="Kampfer P."/>
            <person name="Witzenberger R."/>
            <person name="Denner E.B."/>
            <person name="Busse H.J."/>
            <person name="Neef A."/>
        </authorList>
    </citation>
    <scope>NUCLEOTIDE SEQUENCE [LARGE SCALE GENOMIC DNA]</scope>
    <source>
        <strain evidence="4 5">DSM 14551</strain>
    </source>
</reference>
<dbReference type="Gene3D" id="3.20.20.70">
    <property type="entry name" value="Aldolase class I"/>
    <property type="match status" value="1"/>
</dbReference>
<evidence type="ECO:0000259" key="3">
    <source>
        <dbReference type="Pfam" id="PF01645"/>
    </source>
</evidence>
<comment type="caution">
    <text evidence="4">The sequence shown here is derived from an EMBL/GenBank/DDBJ whole genome shotgun (WGS) entry which is preliminary data.</text>
</comment>
<keyword evidence="5" id="KW-1185">Reference proteome</keyword>
<protein>
    <submittedName>
        <fullName evidence="4">FMN-binding glutamate synthase family protein</fullName>
    </submittedName>
</protein>
<proteinExistence type="inferred from homology"/>
<organism evidence="4 5">
    <name type="scientific">Sphingopyxis witflariensis</name>
    <dbReference type="NCBI Taxonomy" id="173675"/>
    <lineage>
        <taxon>Bacteria</taxon>
        <taxon>Pseudomonadati</taxon>
        <taxon>Pseudomonadota</taxon>
        <taxon>Alphaproteobacteria</taxon>
        <taxon>Sphingomonadales</taxon>
        <taxon>Sphingomonadaceae</taxon>
        <taxon>Sphingopyxis</taxon>
    </lineage>
</organism>
<name>A0A2D0AMH0_9SPHN</name>
<dbReference type="InterPro" id="IPR013785">
    <property type="entry name" value="Aldolase_TIM"/>
</dbReference>
<evidence type="ECO:0000313" key="5">
    <source>
        <dbReference type="Proteomes" id="UP000197097"/>
    </source>
</evidence>
<dbReference type="Proteomes" id="UP000197097">
    <property type="component" value="Unassembled WGS sequence"/>
</dbReference>
<dbReference type="EMBL" id="NISJ01000009">
    <property type="protein sequence ID" value="OWQ94350.1"/>
    <property type="molecule type" value="Genomic_DNA"/>
</dbReference>
<dbReference type="PANTHER" id="PTHR43819:SF1">
    <property type="entry name" value="ARCHAEAL-TYPE GLUTAMATE SYNTHASE [NADPH]"/>
    <property type="match status" value="1"/>
</dbReference>
<dbReference type="OrthoDB" id="9758182at2"/>
<evidence type="ECO:0000256" key="1">
    <source>
        <dbReference type="ARBA" id="ARBA00009716"/>
    </source>
</evidence>
<dbReference type="CDD" id="cd02808">
    <property type="entry name" value="GltS_FMN"/>
    <property type="match status" value="1"/>
</dbReference>
<dbReference type="Pfam" id="PF01645">
    <property type="entry name" value="Glu_synthase"/>
    <property type="match status" value="1"/>
</dbReference>
<dbReference type="PIRSF" id="PIRSF500060">
    <property type="entry name" value="UCP500060"/>
    <property type="match status" value="1"/>
</dbReference>
<dbReference type="InterPro" id="IPR002932">
    <property type="entry name" value="Glu_synthdom"/>
</dbReference>
<evidence type="ECO:0000256" key="2">
    <source>
        <dbReference type="PIRNR" id="PIRNR006429"/>
    </source>
</evidence>
<sequence length="525" mass="57428">MRGWIAFPVLIAAVALAGWWAPARWTLLLWVPLLLIATYDATQRHHSLRRNFPLIARIRWLFEALRPFLYAYVVESPLDGRPFARAERDIVYARAKGELDSHPFGTELDVYSDEYEWMSHSMAPTVESDRTQRVTVGTPQCSRPYDAALLNISAMSFGSLGANAIEALNLGAHLGNFYHDTGEGGFSPYHGIHGGDIVWELGSGYFGCRDGDGHFDPDRFRERAQEDQVKMIEIKLSQGAKPGHGGVLPGAKVSAEIAATRGVPKGQDCISPAAHSAFATPIEMVVWAAKLREISGGKPVGIKLCVGQPHEIYAVMKAMIETGIRIDYIVVDGAEGGTGAAPIEFSNRVGMPLREGLIFVRNALVGCGLKEEIRLAASGKVHSGAGLAVNCALGADWSNAARAFMFSLGCVQSLRCHTDQCPTGIATQDPGRQRGLVVEDKAERVRRFQAATVSALWDISCAMGLDNPWQIRPHHLHERLNSARSDSIDRIYNFYERGVLLDDPNSVAGARYWAMARADSFRAAC</sequence>
<dbReference type="PIRSF" id="PIRSF006429">
    <property type="entry name" value="GOGAT_lg_2"/>
    <property type="match status" value="1"/>
</dbReference>
<dbReference type="RefSeq" id="WP_088473614.1">
    <property type="nucleotide sequence ID" value="NZ_NISJ01000009.1"/>
</dbReference>
<accession>A0A2D0AMH0</accession>
<dbReference type="AlphaFoldDB" id="A0A2D0AMH0"/>
<dbReference type="InterPro" id="IPR027283">
    <property type="entry name" value="YerD"/>
</dbReference>
<dbReference type="SUPFAM" id="SSF51395">
    <property type="entry name" value="FMN-linked oxidoreductases"/>
    <property type="match status" value="1"/>
</dbReference>
<dbReference type="PANTHER" id="PTHR43819">
    <property type="entry name" value="ARCHAEAL-TYPE GLUTAMATE SYNTHASE [NADPH]"/>
    <property type="match status" value="1"/>
</dbReference>